<dbReference type="Pfam" id="PF10294">
    <property type="entry name" value="Methyltransf_16"/>
    <property type="match status" value="1"/>
</dbReference>
<reference evidence="12" key="1">
    <citation type="journal article" date="2021" name="Sci. Rep.">
        <title>Diploid genomic architecture of Nitzschia inconspicua, an elite biomass production diatom.</title>
        <authorList>
            <person name="Oliver A."/>
            <person name="Podell S."/>
            <person name="Pinowska A."/>
            <person name="Traller J.C."/>
            <person name="Smith S.R."/>
            <person name="McClure R."/>
            <person name="Beliaev A."/>
            <person name="Bohutskyi P."/>
            <person name="Hill E.A."/>
            <person name="Rabines A."/>
            <person name="Zheng H."/>
            <person name="Allen L.Z."/>
            <person name="Kuo A."/>
            <person name="Grigoriev I.V."/>
            <person name="Allen A.E."/>
            <person name="Hazlebeck D."/>
            <person name="Allen E.E."/>
        </authorList>
    </citation>
    <scope>NUCLEOTIDE SEQUENCE</scope>
    <source>
        <strain evidence="12">Hildebrandi</strain>
    </source>
</reference>
<evidence type="ECO:0000256" key="8">
    <source>
        <dbReference type="ARBA" id="ARBA00041815"/>
    </source>
</evidence>
<keyword evidence="6 10" id="KW-0460">Magnesium</keyword>
<feature type="domain" description="CHK kinase-like" evidence="11">
    <location>
        <begin position="511"/>
        <end position="730"/>
    </location>
</feature>
<evidence type="ECO:0000256" key="10">
    <source>
        <dbReference type="PIRSR" id="PIRSR600760-2"/>
    </source>
</evidence>
<dbReference type="EMBL" id="JAGRRH010000013">
    <property type="protein sequence ID" value="KAG7361304.1"/>
    <property type="molecule type" value="Genomic_DNA"/>
</dbReference>
<evidence type="ECO:0000256" key="3">
    <source>
        <dbReference type="ARBA" id="ARBA00012633"/>
    </source>
</evidence>
<evidence type="ECO:0000256" key="9">
    <source>
        <dbReference type="ARBA" id="ARBA00044554"/>
    </source>
</evidence>
<dbReference type="Proteomes" id="UP000693970">
    <property type="component" value="Unassembled WGS sequence"/>
</dbReference>
<reference evidence="12" key="2">
    <citation type="submission" date="2021-04" db="EMBL/GenBank/DDBJ databases">
        <authorList>
            <person name="Podell S."/>
        </authorList>
    </citation>
    <scope>NUCLEOTIDE SEQUENCE</scope>
    <source>
        <strain evidence="12">Hildebrandi</strain>
    </source>
</reference>
<evidence type="ECO:0000256" key="5">
    <source>
        <dbReference type="ARBA" id="ARBA00022801"/>
    </source>
</evidence>
<evidence type="ECO:0000313" key="13">
    <source>
        <dbReference type="Proteomes" id="UP000693970"/>
    </source>
</evidence>
<keyword evidence="5" id="KW-0378">Hydrolase</keyword>
<dbReference type="GO" id="GO:0046872">
    <property type="term" value="F:metal ion binding"/>
    <property type="evidence" value="ECO:0007669"/>
    <property type="project" value="UniProtKB-KW"/>
</dbReference>
<sequence length="1150" mass="127365">MILLSANSIVKTVSLAQLLSSCMDASKQGCDIIRIFQQQKREGDMQGTLKEGGNIRSVVTQADIDAQAKIVGGLRATWGNDLRIIGEEEDQDQDDNENNKTVEGTLLDKTLIADIQNDEDIPLDELTIFVDPLDGTREFVEGRLQNVACLIGIARNQQPVAGVIGLPFPDGTAESNAEIHYAIADQTNLFGVWPKKPTDVLSSATKHHTHNSVTILTGDSNDPVLINATAVTKELASNHRHIIIGGTAAKLRLVASGIPNSVAILHFKTELWDTCAAQAVLRSQGGRITDLFGSPLVHSPTRPFGNIFGVVASSGNSAQAAKVHQELCQRMRADNQSVQSIFGKWMGTSTNSPTMMEPQAIDIARDLDGIPFRLDYIQQVLQDENPNNLVLNSYSVPERDAWRGMMSNGVRFSLDWQGKMNPEDPLPPSDVFFKRVVMADLAHARDKLQSAPHKLIRDVKSYQVETSFLTSKACRLLRNEAKMNINKVFASDLRPMPADLGPKGQLQSRFYIFLEYFQESEGWKHQWLLDEEATKATLMELAKIHAYFWNGSQFWKKENGNLGKELESIVWQNGGYMQPKLQGKEQLEKVHSGWEARYLTFRDDLAEVKELKGADLASLGKRLEAVASYVGEQAHPFSEENDTSDKFLKYRTFIHGDPKQANFFFRRNSNSGLLEVGIIDFQWSGFGLAATDVAHHIASAVMPDCLSYDGKKEAKLLDHYHSWLTTYMIEFGVAASKAEVEQSIFPKAILQRQYEVALLDVCRMVFAYAWSRWKPETEPTPESLNRNAYNKSLPNVLWLISRCHALLESNIQPVYGARPLKRVCKTFEKTLLHQTVDRNDFLLGILGIVSPPKIVAAAERLQPFLDIESSDDICQNGRLVEERAVPGAYSSVCMTLQERVVPLPKLQMRLQDDRIRSGSIIIQQQPAGSGATGMTVWNSGLLLARLLDDIVDTFLANSESSDFWSCQDVMELGCGTGVASIASHLLGARSVVATDGNEKVLELARKNIAKNCVLPAQGLKAIEAKPLQWGLLNAMDYSEKASLVLGADLTYNAGSWRVLAETMVTVLSLDADARIIYLSLGHEGFNVNAELDGFLSVAKEVGLIPDSQFRGINLNLLLQNSLSSSEKRLLDQSGGARVVVLKRRMILSKG</sequence>
<dbReference type="Pfam" id="PF02958">
    <property type="entry name" value="EcKL"/>
    <property type="match status" value="1"/>
</dbReference>
<comment type="cofactor">
    <cofactor evidence="1 10">
        <name>Mg(2+)</name>
        <dbReference type="ChEBI" id="CHEBI:18420"/>
    </cofactor>
</comment>
<evidence type="ECO:0000313" key="12">
    <source>
        <dbReference type="EMBL" id="KAG7361304.1"/>
    </source>
</evidence>
<dbReference type="GO" id="GO:0046854">
    <property type="term" value="P:phosphatidylinositol phosphate biosynthetic process"/>
    <property type="evidence" value="ECO:0007669"/>
    <property type="project" value="InterPro"/>
</dbReference>
<comment type="similarity">
    <text evidence="2">Belongs to the inositol monophosphatase superfamily.</text>
</comment>
<keyword evidence="13" id="KW-1185">Reference proteome</keyword>
<feature type="binding site" evidence="10">
    <location>
        <position position="134"/>
    </location>
    <ligand>
        <name>Mg(2+)</name>
        <dbReference type="ChEBI" id="CHEBI:18420"/>
        <label>1</label>
        <note>catalytic</note>
    </ligand>
</feature>
<feature type="binding site" evidence="10">
    <location>
        <position position="133"/>
    </location>
    <ligand>
        <name>Mg(2+)</name>
        <dbReference type="ChEBI" id="CHEBI:18420"/>
        <label>1</label>
        <note>catalytic</note>
    </ligand>
</feature>
<proteinExistence type="inferred from homology"/>
<dbReference type="FunFam" id="3.30.540.10:FF:000012">
    <property type="entry name" value="Blast:Putative inositol monophosphatase 3"/>
    <property type="match status" value="1"/>
</dbReference>
<evidence type="ECO:0000256" key="4">
    <source>
        <dbReference type="ARBA" id="ARBA00022723"/>
    </source>
</evidence>
<protein>
    <recommendedName>
        <fullName evidence="7">3'(2'),5'-bisphosphate nucleotidase 1</fullName>
        <ecNumber evidence="3">3.1.3.7</ecNumber>
    </recommendedName>
    <alternativeName>
        <fullName evidence="8">Bisphosphate 3'-nucleotidase 1</fullName>
    </alternativeName>
    <alternativeName>
        <fullName evidence="9">Inositol-polyphosphate 1-phosphatase</fullName>
    </alternativeName>
</protein>
<accession>A0A9K3PXZ7</accession>
<dbReference type="InterPro" id="IPR000760">
    <property type="entry name" value="Inositol_monophosphatase-like"/>
</dbReference>
<dbReference type="Pfam" id="PF00459">
    <property type="entry name" value="Inositol_P"/>
    <property type="match status" value="1"/>
</dbReference>
<dbReference type="InterPro" id="IPR019410">
    <property type="entry name" value="Methyltransf_16"/>
</dbReference>
<comment type="caution">
    <text evidence="12">The sequence shown here is derived from an EMBL/GenBank/DDBJ whole genome shotgun (WGS) entry which is preliminary data.</text>
</comment>
<dbReference type="SMART" id="SM00587">
    <property type="entry name" value="CHK"/>
    <property type="match status" value="1"/>
</dbReference>
<dbReference type="PANTHER" id="PTHR43028:SF5">
    <property type="entry name" value="3'(2'),5'-BISPHOSPHATE NUCLEOTIDASE 1"/>
    <property type="match status" value="1"/>
</dbReference>
<feature type="binding site" evidence="10">
    <location>
        <position position="87"/>
    </location>
    <ligand>
        <name>Mg(2+)</name>
        <dbReference type="ChEBI" id="CHEBI:18420"/>
        <label>1</label>
        <note>catalytic</note>
    </ligand>
</feature>
<dbReference type="PANTHER" id="PTHR43028">
    <property type="entry name" value="3'(2'),5'-BISPHOSPHATE NUCLEOTIDASE 1"/>
    <property type="match status" value="1"/>
</dbReference>
<gene>
    <name evidence="12" type="ORF">IV203_036404</name>
</gene>
<evidence type="ECO:0000256" key="7">
    <source>
        <dbReference type="ARBA" id="ARBA00040342"/>
    </source>
</evidence>
<dbReference type="OrthoDB" id="10254945at2759"/>
<dbReference type="InterPro" id="IPR015897">
    <property type="entry name" value="CHK_kinase-like"/>
</dbReference>
<evidence type="ECO:0000256" key="6">
    <source>
        <dbReference type="ARBA" id="ARBA00022842"/>
    </source>
</evidence>
<feature type="binding site" evidence="10">
    <location>
        <position position="273"/>
    </location>
    <ligand>
        <name>Mg(2+)</name>
        <dbReference type="ChEBI" id="CHEBI:18420"/>
        <label>1</label>
        <note>catalytic</note>
    </ligand>
</feature>
<dbReference type="EC" id="3.1.3.7" evidence="3"/>
<organism evidence="12 13">
    <name type="scientific">Nitzschia inconspicua</name>
    <dbReference type="NCBI Taxonomy" id="303405"/>
    <lineage>
        <taxon>Eukaryota</taxon>
        <taxon>Sar</taxon>
        <taxon>Stramenopiles</taxon>
        <taxon>Ochrophyta</taxon>
        <taxon>Bacillariophyta</taxon>
        <taxon>Bacillariophyceae</taxon>
        <taxon>Bacillariophycidae</taxon>
        <taxon>Bacillariales</taxon>
        <taxon>Bacillariaceae</taxon>
        <taxon>Nitzschia</taxon>
    </lineage>
</organism>
<evidence type="ECO:0000256" key="2">
    <source>
        <dbReference type="ARBA" id="ARBA00009759"/>
    </source>
</evidence>
<evidence type="ECO:0000259" key="11">
    <source>
        <dbReference type="SMART" id="SM00587"/>
    </source>
</evidence>
<dbReference type="InterPro" id="IPR050725">
    <property type="entry name" value="CysQ/Inositol_MonoPase"/>
</dbReference>
<dbReference type="GO" id="GO:0005737">
    <property type="term" value="C:cytoplasm"/>
    <property type="evidence" value="ECO:0007669"/>
    <property type="project" value="UniProtKB-ARBA"/>
</dbReference>
<dbReference type="AlphaFoldDB" id="A0A9K3PXZ7"/>
<dbReference type="PROSITE" id="PS00630">
    <property type="entry name" value="IMP_2"/>
    <property type="match status" value="1"/>
</dbReference>
<dbReference type="InterPro" id="IPR020550">
    <property type="entry name" value="Inositol_monophosphatase_CS"/>
</dbReference>
<dbReference type="CDD" id="cd02440">
    <property type="entry name" value="AdoMet_MTases"/>
    <property type="match status" value="1"/>
</dbReference>
<dbReference type="InterPro" id="IPR004119">
    <property type="entry name" value="EcKL"/>
</dbReference>
<feature type="binding site" evidence="10">
    <location>
        <position position="131"/>
    </location>
    <ligand>
        <name>Mg(2+)</name>
        <dbReference type="ChEBI" id="CHEBI:18420"/>
        <label>1</label>
        <note>catalytic</note>
    </ligand>
</feature>
<dbReference type="GO" id="GO:0008441">
    <property type="term" value="F:3'(2'),5'-bisphosphate nucleotidase activity"/>
    <property type="evidence" value="ECO:0007669"/>
    <property type="project" value="UniProtKB-EC"/>
</dbReference>
<keyword evidence="4 10" id="KW-0479">Metal-binding</keyword>
<name>A0A9K3PXZ7_9STRA</name>
<evidence type="ECO:0000256" key="1">
    <source>
        <dbReference type="ARBA" id="ARBA00001946"/>
    </source>
</evidence>